<dbReference type="SUPFAM" id="SSF53335">
    <property type="entry name" value="S-adenosyl-L-methionine-dependent methyltransferases"/>
    <property type="match status" value="1"/>
</dbReference>
<keyword evidence="1" id="KW-0812">Transmembrane</keyword>
<evidence type="ECO:0000256" key="1">
    <source>
        <dbReference type="SAM" id="Phobius"/>
    </source>
</evidence>
<keyword evidence="1" id="KW-1133">Transmembrane helix</keyword>
<reference evidence="2" key="2">
    <citation type="submission" date="2024-05" db="EMBL/GenBank/DDBJ databases">
        <title>Rhodohalobacter halophilus gen. nov., sp. nov., a moderately halophilic member of the family Balneolaceae.</title>
        <authorList>
            <person name="Xia J."/>
        </authorList>
    </citation>
    <scope>NUCLEOTIDE SEQUENCE</scope>
    <source>
        <strain evidence="2">WB101</strain>
    </source>
</reference>
<feature type="transmembrane region" description="Helical" evidence="1">
    <location>
        <begin position="635"/>
        <end position="655"/>
    </location>
</feature>
<feature type="transmembrane region" description="Helical" evidence="1">
    <location>
        <begin position="74"/>
        <end position="91"/>
    </location>
</feature>
<feature type="transmembrane region" description="Helical" evidence="1">
    <location>
        <begin position="200"/>
        <end position="218"/>
    </location>
</feature>
<evidence type="ECO:0000313" key="2">
    <source>
        <dbReference type="EMBL" id="MCG2590458.1"/>
    </source>
</evidence>
<feature type="transmembrane region" description="Helical" evidence="1">
    <location>
        <begin position="111"/>
        <end position="135"/>
    </location>
</feature>
<organism evidence="2 3">
    <name type="scientific">Rhodohalobacter sulfatireducens</name>
    <dbReference type="NCBI Taxonomy" id="2911366"/>
    <lineage>
        <taxon>Bacteria</taxon>
        <taxon>Pseudomonadati</taxon>
        <taxon>Balneolota</taxon>
        <taxon>Balneolia</taxon>
        <taxon>Balneolales</taxon>
        <taxon>Balneolaceae</taxon>
        <taxon>Rhodohalobacter</taxon>
    </lineage>
</organism>
<dbReference type="RefSeq" id="WP_237855864.1">
    <property type="nucleotide sequence ID" value="NZ_JAKLWS010000033.1"/>
</dbReference>
<proteinExistence type="predicted"/>
<dbReference type="EMBL" id="JAKLWS010000033">
    <property type="protein sequence ID" value="MCG2590458.1"/>
    <property type="molecule type" value="Genomic_DNA"/>
</dbReference>
<dbReference type="InterPro" id="IPR029063">
    <property type="entry name" value="SAM-dependent_MTases_sf"/>
</dbReference>
<feature type="transmembrane region" description="Helical" evidence="1">
    <location>
        <begin position="142"/>
        <end position="162"/>
    </location>
</feature>
<gene>
    <name evidence="2" type="ORF">L6773_17915</name>
</gene>
<feature type="transmembrane region" description="Helical" evidence="1">
    <location>
        <begin position="733"/>
        <end position="758"/>
    </location>
</feature>
<feature type="transmembrane region" description="Helical" evidence="1">
    <location>
        <begin position="7"/>
        <end position="27"/>
    </location>
</feature>
<evidence type="ECO:0000313" key="3">
    <source>
        <dbReference type="Proteomes" id="UP001165366"/>
    </source>
</evidence>
<comment type="caution">
    <text evidence="2">The sequence shown here is derived from an EMBL/GenBank/DDBJ whole genome shotgun (WGS) entry which is preliminary data.</text>
</comment>
<feature type="transmembrane region" description="Helical" evidence="1">
    <location>
        <begin position="597"/>
        <end position="623"/>
    </location>
</feature>
<accession>A0ABS9KHY3</accession>
<dbReference type="Gene3D" id="3.40.50.150">
    <property type="entry name" value="Vaccinia Virus protein VP39"/>
    <property type="match status" value="1"/>
</dbReference>
<feature type="transmembrane region" description="Helical" evidence="1">
    <location>
        <begin position="168"/>
        <end position="188"/>
    </location>
</feature>
<dbReference type="Proteomes" id="UP001165366">
    <property type="component" value="Unassembled WGS sequence"/>
</dbReference>
<name>A0ABS9KHY3_9BACT</name>
<protein>
    <submittedName>
        <fullName evidence="2">Uncharacterized protein</fullName>
    </submittedName>
</protein>
<feature type="transmembrane region" description="Helical" evidence="1">
    <location>
        <begin position="791"/>
        <end position="809"/>
    </location>
</feature>
<feature type="transmembrane region" description="Helical" evidence="1">
    <location>
        <begin position="39"/>
        <end position="62"/>
    </location>
</feature>
<feature type="transmembrane region" description="Helical" evidence="1">
    <location>
        <begin position="699"/>
        <end position="727"/>
    </location>
</feature>
<keyword evidence="3" id="KW-1185">Reference proteome</keyword>
<sequence length="815" mass="91624">MDKETNGFHLLTVFLLSVVLVALQLLLMRALSVSSYYHFSYLVISTALLGFGVSGTFLTFLYDKLAKHFSNWSLFFLLLFLVSIPVSYLAAETLPIDIQYVLFSTEQQLWLMLYNILIFIPFFLGAVVIGFYLSYFQQNAPVIYGFNLFGSGAGALIALWFMFQFPAYQLPVKITIVAALAIVTQLLSDREYFFGKRRSIGILSIIASLGIGISMIFFQPDTKVDPYKSYYHLEQLKEQGDAQKISTQYGPRAQIDIYQSDKIHQTLFAGLQATDLPPPQMSLLIDGESAGSIFKIDSVEQASIMASTPQSVPYRLFEAPKVLLLGETTGNNIWLAKQFGAIKITVVQNNPQIIDLMTGELADSSGGIYLQPEVEIVDLKPRLFLKRNHKKYDIIQLVSGESMASGTQGLQSLNENFLLTVEGIREAFLDLTDDGLITITRGIQTPPRDNIKLFALFAEALKNEGVAYPSNHLLQARNYLAMNTILAKRGIDDERLQRYLEAGRQQLMDFEHYPGIQSDTLTQTNKISGPEGENYSYFHHAVKQILGESPDLLLNSWIYDVEPPTDNRPYFNDYFKWSSIDRIIEVYGKNWFQRLELGYVVLAVTFAEVSLIAFLLILLPLFFMRQKLSNLENKLPTFIHFGAIGVGFMFLEMVFIQQFTNFMGDPIYSVAVVMTAILVFSGVGSSIQKKLPWPPISRIRYAGLSVMAIAILFLFLLDPILSLFVGYSLWTRFVVTLVLLFPLTFMLGWMFVSGIGVLESRSPKLVPWAWGINGFASVIAAPLAVMLSMSVGFKMVVLMAAGCYGVAVLNNRLWR</sequence>
<feature type="transmembrane region" description="Helical" evidence="1">
    <location>
        <begin position="667"/>
        <end position="687"/>
    </location>
</feature>
<reference evidence="2" key="1">
    <citation type="submission" date="2022-01" db="EMBL/GenBank/DDBJ databases">
        <authorList>
            <person name="Wang Y."/>
        </authorList>
    </citation>
    <scope>NUCLEOTIDE SEQUENCE</scope>
    <source>
        <strain evidence="2">WB101</strain>
    </source>
</reference>
<feature type="transmembrane region" description="Helical" evidence="1">
    <location>
        <begin position="765"/>
        <end position="785"/>
    </location>
</feature>
<keyword evidence="1" id="KW-0472">Membrane</keyword>